<name>A0AAN8YUU3_9MAGN</name>
<protein>
    <submittedName>
        <fullName evidence="5">Bromodomain</fullName>
    </submittedName>
</protein>
<dbReference type="PROSITE" id="PS50014">
    <property type="entry name" value="BROMODOMAIN_2"/>
    <property type="match status" value="1"/>
</dbReference>
<feature type="compositionally biased region" description="Polar residues" evidence="3">
    <location>
        <begin position="146"/>
        <end position="161"/>
    </location>
</feature>
<feature type="domain" description="Bromo" evidence="4">
    <location>
        <begin position="223"/>
        <end position="296"/>
    </location>
</feature>
<dbReference type="Proteomes" id="UP001370490">
    <property type="component" value="Unassembled WGS sequence"/>
</dbReference>
<dbReference type="InterPro" id="IPR018359">
    <property type="entry name" value="Bromodomain_CS"/>
</dbReference>
<dbReference type="PRINTS" id="PR00503">
    <property type="entry name" value="BROMODOMAIN"/>
</dbReference>
<dbReference type="PANTHER" id="PTHR47809">
    <property type="entry name" value="DNA-BINDING BROMODOMAIN-CONTAINING PROTEIN"/>
    <property type="match status" value="1"/>
</dbReference>
<organism evidence="5 6">
    <name type="scientific">Dillenia turbinata</name>
    <dbReference type="NCBI Taxonomy" id="194707"/>
    <lineage>
        <taxon>Eukaryota</taxon>
        <taxon>Viridiplantae</taxon>
        <taxon>Streptophyta</taxon>
        <taxon>Embryophyta</taxon>
        <taxon>Tracheophyta</taxon>
        <taxon>Spermatophyta</taxon>
        <taxon>Magnoliopsida</taxon>
        <taxon>eudicotyledons</taxon>
        <taxon>Gunneridae</taxon>
        <taxon>Pentapetalae</taxon>
        <taxon>Dilleniales</taxon>
        <taxon>Dilleniaceae</taxon>
        <taxon>Dillenia</taxon>
    </lineage>
</organism>
<feature type="region of interest" description="Disordered" evidence="3">
    <location>
        <begin position="347"/>
        <end position="380"/>
    </location>
</feature>
<feature type="region of interest" description="Disordered" evidence="3">
    <location>
        <begin position="1"/>
        <end position="74"/>
    </location>
</feature>
<feature type="compositionally biased region" description="Polar residues" evidence="3">
    <location>
        <begin position="53"/>
        <end position="69"/>
    </location>
</feature>
<dbReference type="Gene3D" id="1.20.920.10">
    <property type="entry name" value="Bromodomain-like"/>
    <property type="match status" value="1"/>
</dbReference>
<dbReference type="CDD" id="cd05494">
    <property type="entry name" value="Bromodomain_1"/>
    <property type="match status" value="1"/>
</dbReference>
<evidence type="ECO:0000313" key="5">
    <source>
        <dbReference type="EMBL" id="KAK6915929.1"/>
    </source>
</evidence>
<reference evidence="5 6" key="1">
    <citation type="submission" date="2023-12" db="EMBL/GenBank/DDBJ databases">
        <title>A high-quality genome assembly for Dillenia turbinata (Dilleniales).</title>
        <authorList>
            <person name="Chanderbali A."/>
        </authorList>
    </citation>
    <scope>NUCLEOTIDE SEQUENCE [LARGE SCALE GENOMIC DNA]</scope>
    <source>
        <strain evidence="5">LSX21</strain>
        <tissue evidence="5">Leaf</tissue>
    </source>
</reference>
<accession>A0AAN8YUU3</accession>
<feature type="region of interest" description="Disordered" evidence="3">
    <location>
        <begin position="139"/>
        <end position="161"/>
    </location>
</feature>
<feature type="region of interest" description="Disordered" evidence="3">
    <location>
        <begin position="448"/>
        <end position="576"/>
    </location>
</feature>
<feature type="compositionally biased region" description="Polar residues" evidence="3">
    <location>
        <begin position="515"/>
        <end position="533"/>
    </location>
</feature>
<dbReference type="SMART" id="SM00297">
    <property type="entry name" value="BROMO"/>
    <property type="match status" value="1"/>
</dbReference>
<sequence>MKRKRGHRKGKPKKKLVVEGGTKEETPGVIVNMEDNSGLDESDNNNESDSGTEAETPSWTGTFEANSIANKPVPEKANQEIQDVVVENKQVERKVYGRVRVKLKTTKVLDAQITSSDGLTQSDTDRSSQQVGVEKQAVGFERMDDSANSLQTVGSRNSSKKMASIKIKTSKSLGSSSLNHMGGGTASVQGELTKQKDAIQQAPNPRYNERELEDALIVIKKIMKMDAAEPFNVPVNPIELGIPDYFDIIDTPMDFGTICGNLESGVKYMNSEDVFKDVQYIWDNCYKYNNKGDYILELMKRVKKNFTKYWAAAGLYNEHMKRPSDAISSQDNVTGGVTQEGGHVRDMAPEVRNPSTNPKEDILASSSRNGQGSIQTEKLIPSSQVKMYSKGAHKQKKRKRMKRHKDDCMCAVCILKRRRREREESARLINNQVMLVDNNDAQILKHEEMSPIEGPSGEDTSSNVENSMEQDADADVELEEKGDTVISKQAFSSLEEKRGKDKNIEILKTDELESPEQSQPGDMSGEDQPTQEQVGKDSGEGMPTHSQKEETPVQHEEEAAAIQLQKQKESQEKRHKAQMYESFLRFENPMLEKLCETLFPNNLRSVWSGPHSLAYQQHPAQKSSLDAAVSSFMK</sequence>
<dbReference type="EMBL" id="JBAMMX010000024">
    <property type="protein sequence ID" value="KAK6915929.1"/>
    <property type="molecule type" value="Genomic_DNA"/>
</dbReference>
<gene>
    <name evidence="5" type="ORF">RJ641_018790</name>
</gene>
<evidence type="ECO:0000256" key="2">
    <source>
        <dbReference type="PROSITE-ProRule" id="PRU00035"/>
    </source>
</evidence>
<dbReference type="PANTHER" id="PTHR47809:SF2">
    <property type="entry name" value="DNA-BINDING BROMODOMAIN-CONTAINING PROTEIN"/>
    <property type="match status" value="1"/>
</dbReference>
<feature type="compositionally biased region" description="Acidic residues" evidence="3">
    <location>
        <begin position="468"/>
        <end position="480"/>
    </location>
</feature>
<dbReference type="AlphaFoldDB" id="A0AAN8YUU3"/>
<dbReference type="InterPro" id="IPR001487">
    <property type="entry name" value="Bromodomain"/>
</dbReference>
<dbReference type="PROSITE" id="PS00633">
    <property type="entry name" value="BROMODOMAIN_1"/>
    <property type="match status" value="1"/>
</dbReference>
<evidence type="ECO:0000256" key="1">
    <source>
        <dbReference type="ARBA" id="ARBA00023117"/>
    </source>
</evidence>
<dbReference type="SUPFAM" id="SSF47370">
    <property type="entry name" value="Bromodomain"/>
    <property type="match status" value="1"/>
</dbReference>
<proteinExistence type="predicted"/>
<comment type="caution">
    <text evidence="5">The sequence shown here is derived from an EMBL/GenBank/DDBJ whole genome shotgun (WGS) entry which is preliminary data.</text>
</comment>
<evidence type="ECO:0000259" key="4">
    <source>
        <dbReference type="PROSITE" id="PS50014"/>
    </source>
</evidence>
<feature type="compositionally biased region" description="Polar residues" evidence="3">
    <location>
        <begin position="364"/>
        <end position="380"/>
    </location>
</feature>
<feature type="compositionally biased region" description="Basic and acidic residues" evidence="3">
    <location>
        <begin position="494"/>
        <end position="511"/>
    </location>
</feature>
<dbReference type="Pfam" id="PF00439">
    <property type="entry name" value="Bromodomain"/>
    <property type="match status" value="1"/>
</dbReference>
<dbReference type="InterPro" id="IPR036427">
    <property type="entry name" value="Bromodomain-like_sf"/>
</dbReference>
<feature type="compositionally biased region" description="Acidic residues" evidence="3">
    <location>
        <begin position="37"/>
        <end position="52"/>
    </location>
</feature>
<feature type="compositionally biased region" description="Polar residues" evidence="3">
    <location>
        <begin position="458"/>
        <end position="467"/>
    </location>
</feature>
<keyword evidence="1 2" id="KW-0103">Bromodomain</keyword>
<keyword evidence="6" id="KW-1185">Reference proteome</keyword>
<evidence type="ECO:0000313" key="6">
    <source>
        <dbReference type="Proteomes" id="UP001370490"/>
    </source>
</evidence>
<evidence type="ECO:0000256" key="3">
    <source>
        <dbReference type="SAM" id="MobiDB-lite"/>
    </source>
</evidence>
<feature type="compositionally biased region" description="Basic and acidic residues" evidence="3">
    <location>
        <begin position="546"/>
        <end position="558"/>
    </location>
</feature>
<feature type="compositionally biased region" description="Basic residues" evidence="3">
    <location>
        <begin position="1"/>
        <end position="15"/>
    </location>
</feature>